<protein>
    <submittedName>
        <fullName evidence="2">Uncharacterized protein</fullName>
    </submittedName>
</protein>
<reference evidence="2 3" key="1">
    <citation type="journal article" date="2017" name="Mol. Ecol.">
        <title>Comparative and population genomic landscape of Phellinus noxius: A hypervariable fungus causing root rot in trees.</title>
        <authorList>
            <person name="Chung C.L."/>
            <person name="Lee T.J."/>
            <person name="Akiba M."/>
            <person name="Lee H.H."/>
            <person name="Kuo T.H."/>
            <person name="Liu D."/>
            <person name="Ke H.M."/>
            <person name="Yokoi T."/>
            <person name="Roa M.B."/>
            <person name="Lu M.J."/>
            <person name="Chang Y.Y."/>
            <person name="Ann P.J."/>
            <person name="Tsai J.N."/>
            <person name="Chen C.Y."/>
            <person name="Tzean S.S."/>
            <person name="Ota Y."/>
            <person name="Hattori T."/>
            <person name="Sahashi N."/>
            <person name="Liou R.F."/>
            <person name="Kikuchi T."/>
            <person name="Tsai I.J."/>
        </authorList>
    </citation>
    <scope>NUCLEOTIDE SEQUENCE [LARGE SCALE GENOMIC DNA]</scope>
    <source>
        <strain evidence="2 3">FFPRI411160</strain>
    </source>
</reference>
<evidence type="ECO:0000313" key="3">
    <source>
        <dbReference type="Proteomes" id="UP000217199"/>
    </source>
</evidence>
<comment type="caution">
    <text evidence="2">The sequence shown here is derived from an EMBL/GenBank/DDBJ whole genome shotgun (WGS) entry which is preliminary data.</text>
</comment>
<dbReference type="InParanoid" id="A0A286U6P7"/>
<sequence length="985" mass="110593">MRVFVDIKDLSENNLREVFRELVPLQLGFDGNPLSDNARLFLQSLGGNVILSPELNDDGTGIEVPNRFVAHRSHTNERSNTNIKHEETDHSCLDDTSRAVRELDAKAHCHGSTAVVSSESFLRDSITSIAKEESEKFIGDPENMPRIKAEDAILDLSTSSSPPLSKSPDSTPRGTKRRRDSGDLSDIFASQKKQKGSNTSNSRSVSSRLTPRSTSVSPNYERNGPQICQSKKSTPLGGSPLECHNYVPSSGTVVSEVVISPQLTESDDLQDSPSHELSASEGVRAGGVMSGPEQGLHVSNDIKIELNITPPPSLSVFSLLALSISSLFFSSSSPSSPFSLSSFSHSFSPFIPISFSPLISVPFPAPEYPDDPPGDDDLEHIKKCATENKQKGKRGDIKLHPTKQQAYVIVEEGFINTNSSVHTLLACICNIRPENPEFIKNIKALKDYLENRNELELVCKDENVVSQNDLHGDTDWKVTVAKMVSGVENVYAIKTVTDFHLMVSHVSLWLKVKSIIEASKDKNKKPTNTVASIYRDIRQEGLITTSLTTFRTHIQIGALIRNAPVDVIWTSCALIRDPSCDKTGSSTKVVEENLIPSLIYTAKNLDFTLKTYGLLPNASDTISSRDMDNYSDFRYVCKNVIKLPERSKIWDSFYQTCNPNTDIPSPTLEDLFDGPLTPLPEDIPRAHYCLEDKVPLIITTLVLEELTIKSLKKMKCPVDKNMLTNRASWTKKERKRVSKDIKKWSADDPDKLTELLEKRAMLESERKPYIEISKRFLERGSFKIKTRDNEFVAGAITEMPEHLRKTFFEFVHLSFDDDIIINMNVDPMDVDPENQDRSLEDVPNDGKSCHFELWFRYGTSARNFPDGNEKEGENSKAHPSRVRLDKNKTRKTINYSTLSIHSSVETLVNQRLHTLLKQNLEEAFLWYCAALKTFAPKNFKQLEILHDNLPLNEHNCYYPFTGMILNLSVPTLGHRDKLDKELCMV</sequence>
<name>A0A286U6P7_9AGAM</name>
<feature type="compositionally biased region" description="Low complexity" evidence="1">
    <location>
        <begin position="197"/>
        <end position="208"/>
    </location>
</feature>
<feature type="compositionally biased region" description="Polar residues" evidence="1">
    <location>
        <begin position="209"/>
        <end position="233"/>
    </location>
</feature>
<organism evidence="2 3">
    <name type="scientific">Pyrrhoderma noxium</name>
    <dbReference type="NCBI Taxonomy" id="2282107"/>
    <lineage>
        <taxon>Eukaryota</taxon>
        <taxon>Fungi</taxon>
        <taxon>Dikarya</taxon>
        <taxon>Basidiomycota</taxon>
        <taxon>Agaricomycotina</taxon>
        <taxon>Agaricomycetes</taxon>
        <taxon>Hymenochaetales</taxon>
        <taxon>Hymenochaetaceae</taxon>
        <taxon>Pyrrhoderma</taxon>
    </lineage>
</organism>
<dbReference type="EMBL" id="NBII01000010">
    <property type="protein sequence ID" value="PAV15251.1"/>
    <property type="molecule type" value="Genomic_DNA"/>
</dbReference>
<dbReference type="AlphaFoldDB" id="A0A286U6P7"/>
<dbReference type="Proteomes" id="UP000217199">
    <property type="component" value="Unassembled WGS sequence"/>
</dbReference>
<evidence type="ECO:0000313" key="2">
    <source>
        <dbReference type="EMBL" id="PAV15251.1"/>
    </source>
</evidence>
<gene>
    <name evidence="2" type="ORF">PNOK_0901200</name>
</gene>
<dbReference type="OrthoDB" id="2690740at2759"/>
<accession>A0A286U6P7</accession>
<evidence type="ECO:0000256" key="1">
    <source>
        <dbReference type="SAM" id="MobiDB-lite"/>
    </source>
</evidence>
<dbReference type="STRING" id="2282107.A0A286U6P7"/>
<keyword evidence="3" id="KW-1185">Reference proteome</keyword>
<feature type="compositionally biased region" description="Low complexity" evidence="1">
    <location>
        <begin position="156"/>
        <end position="172"/>
    </location>
</feature>
<proteinExistence type="predicted"/>
<feature type="region of interest" description="Disordered" evidence="1">
    <location>
        <begin position="156"/>
        <end position="243"/>
    </location>
</feature>